<comment type="similarity">
    <text evidence="2">Belongs to the bacterial solute-binding protein 1 family.</text>
</comment>
<evidence type="ECO:0000256" key="3">
    <source>
        <dbReference type="SAM" id="SignalP"/>
    </source>
</evidence>
<comment type="subcellular location">
    <subcellularLocation>
        <location evidence="1">Periplasm</location>
    </subcellularLocation>
</comment>
<accession>A0ABT3KQV6</accession>
<feature type="chain" id="PRO_5046861701" evidence="3">
    <location>
        <begin position="22"/>
        <end position="422"/>
    </location>
</feature>
<comment type="caution">
    <text evidence="4">The sequence shown here is derived from an EMBL/GenBank/DDBJ whole genome shotgun (WGS) entry which is preliminary data.</text>
</comment>
<dbReference type="PANTHER" id="PTHR43649:SF14">
    <property type="entry name" value="BLR3389 PROTEIN"/>
    <property type="match status" value="1"/>
</dbReference>
<evidence type="ECO:0000313" key="4">
    <source>
        <dbReference type="EMBL" id="MCW5320701.1"/>
    </source>
</evidence>
<dbReference type="EMBL" id="QZCW01000001">
    <property type="protein sequence ID" value="MCW5320701.1"/>
    <property type="molecule type" value="Genomic_DNA"/>
</dbReference>
<dbReference type="SUPFAM" id="SSF53850">
    <property type="entry name" value="Periplasmic binding protein-like II"/>
    <property type="match status" value="1"/>
</dbReference>
<dbReference type="Pfam" id="PF01547">
    <property type="entry name" value="SBP_bac_1"/>
    <property type="match status" value="1"/>
</dbReference>
<proteinExistence type="inferred from homology"/>
<keyword evidence="5" id="KW-1185">Reference proteome</keyword>
<organism evidence="4 5">
    <name type="scientific">Verminephrobacter aporrectodeae subsp. tuberculatae</name>
    <dbReference type="NCBI Taxonomy" id="1110392"/>
    <lineage>
        <taxon>Bacteria</taxon>
        <taxon>Pseudomonadati</taxon>
        <taxon>Pseudomonadota</taxon>
        <taxon>Betaproteobacteria</taxon>
        <taxon>Burkholderiales</taxon>
        <taxon>Comamonadaceae</taxon>
        <taxon>Verminephrobacter</taxon>
    </lineage>
</organism>
<dbReference type="Proteomes" id="UP001208935">
    <property type="component" value="Unassembled WGS sequence"/>
</dbReference>
<dbReference type="InterPro" id="IPR006059">
    <property type="entry name" value="SBP"/>
</dbReference>
<evidence type="ECO:0000256" key="2">
    <source>
        <dbReference type="ARBA" id="ARBA00008520"/>
    </source>
</evidence>
<reference evidence="5" key="1">
    <citation type="submission" date="2023-07" db="EMBL/GenBank/DDBJ databases">
        <title>Verminephrobacter genomes.</title>
        <authorList>
            <person name="Lund M.B."/>
        </authorList>
    </citation>
    <scope>NUCLEOTIDE SEQUENCE [LARGE SCALE GENOMIC DNA]</scope>
    <source>
        <strain evidence="5">AtM5-05</strain>
    </source>
</reference>
<dbReference type="InterPro" id="IPR050490">
    <property type="entry name" value="Bact_solute-bd_prot1"/>
</dbReference>
<name>A0ABT3KQV6_9BURK</name>
<dbReference type="Gene3D" id="3.40.190.10">
    <property type="entry name" value="Periplasmic binding protein-like II"/>
    <property type="match status" value="2"/>
</dbReference>
<gene>
    <name evidence="4" type="ORF">D5039_05810</name>
</gene>
<evidence type="ECO:0000313" key="5">
    <source>
        <dbReference type="Proteomes" id="UP001208935"/>
    </source>
</evidence>
<evidence type="ECO:0000256" key="1">
    <source>
        <dbReference type="ARBA" id="ARBA00004418"/>
    </source>
</evidence>
<sequence length="422" mass="46119">MNLAQRFVAATAFGLAATVLAQGPQVIAEWDIQTQPGGARLIQDAQARFERAHPGFKVQRTQIPNDAYKTKLKIAMGANEPPCVFTSWGGGVLREYVRAGQVVDLSPYLAQDPAFRDRFLPSAFAATTTQGKVYGLPGENTTAAVIYYNTEIFARFGLTPPKTWSELMKLVEALRARDVAPFALANKAKWPGSMYYMYLVDRVGGPEPFRKALARAPGGSFADPAFVEAGKYLQELVRAGAFAQGFNGLDYDVGASRRLLYSGKAAMELMGSWESSNMKNENPGFAKKMDFFPFPGLARGKGQAGNVVGSVGQNFYSVSTACKTPDAAYKLITTMFDDESVQARLQDKRLVPLKELAVTDAAMQRMMKLVADAPNVQLWYDQELPPQLAELHKDTVQALFGLSITPEEAAQKMEALAAQILK</sequence>
<feature type="signal peptide" evidence="3">
    <location>
        <begin position="1"/>
        <end position="21"/>
    </location>
</feature>
<protein>
    <submittedName>
        <fullName evidence="4">Extracellular solute-binding protein</fullName>
    </submittedName>
</protein>
<keyword evidence="3" id="KW-0732">Signal</keyword>
<dbReference type="RefSeq" id="WP_265257263.1">
    <property type="nucleotide sequence ID" value="NZ_QZCV01000001.1"/>
</dbReference>
<dbReference type="PANTHER" id="PTHR43649">
    <property type="entry name" value="ARABINOSE-BINDING PROTEIN-RELATED"/>
    <property type="match status" value="1"/>
</dbReference>